<feature type="compositionally biased region" description="Polar residues" evidence="1">
    <location>
        <begin position="611"/>
        <end position="620"/>
    </location>
</feature>
<comment type="caution">
    <text evidence="3">The sequence shown here is derived from an EMBL/GenBank/DDBJ whole genome shotgun (WGS) entry which is preliminary data.</text>
</comment>
<feature type="region of interest" description="Disordered" evidence="1">
    <location>
        <begin position="1"/>
        <end position="35"/>
    </location>
</feature>
<evidence type="ECO:0000313" key="4">
    <source>
        <dbReference type="Proteomes" id="UP000559256"/>
    </source>
</evidence>
<accession>A0A8H5FWA2</accession>
<reference evidence="3 4" key="1">
    <citation type="journal article" date="2020" name="ISME J.">
        <title>Uncovering the hidden diversity of litter-decomposition mechanisms in mushroom-forming fungi.</title>
        <authorList>
            <person name="Floudas D."/>
            <person name="Bentzer J."/>
            <person name="Ahren D."/>
            <person name="Johansson T."/>
            <person name="Persson P."/>
            <person name="Tunlid A."/>
        </authorList>
    </citation>
    <scope>NUCLEOTIDE SEQUENCE [LARGE SCALE GENOMIC DNA]</scope>
    <source>
        <strain evidence="3 4">CBS 291.85</strain>
    </source>
</reference>
<sequence length="681" mass="73396">MPGVSILPSNDGQHSPHSPYSLTHPLPAIPDTSYPSPDDLSISNIKKQAKAAVKEQAQGASALALISAARTQYLKAGECESNGDLKGALSGFVKAASLAQAVFSTKEYANEAMRKEMNKGLGGILESQSGSLTERLKAVEEKLRALEKSTSPDGPISKPGGTIADRLRSLQSNGLSVQTTKRVPYRPLHLHLHRNPRLPKPHPVPYHPLPNASHRLYLRLLKWLLLYLRCLQLHLQSPQFRQQVQGPPRHLLPPTHTPLCPHQPWARRPLHPLPLPHPLYSSAQPNLNYSVSEFKSHFPSIDELDELVGLNLPSVPTGLGNGTGSNASFNPSTSTSTSTTRDGPISPIPSTASALRHFDPLERPSSTPINITQTHFGSRPASPSATSISRSIKPSGLGLSSSFQIDEPIPSTSTSLSLIPHKNTATPRELASYLSDPKLKVLLLDARSREEFERERIETGGAPVVCVEPSVLAREGVTAQKIEDSLVLATPSESTSFANRNKFDLVVLYDSNSESYFNKKNSLSPLDVLQRAIYEQEYKKSLRRAPMVLEGGLEGWKGYMRELGMGAGVGAGTGNGETNGQMVNGLTDGMNGLVANGTGGSSPSPPTSTPLPNQVQSNNPFAVGGAFASAPGLAPSLSSSSSSSPSPSIPPRFRRPRRGQELIRQVLCRYLFLGEDQDPRE</sequence>
<name>A0A8H5FWA2_9AGAR</name>
<dbReference type="EMBL" id="JAACJM010000071">
    <property type="protein sequence ID" value="KAF5351329.1"/>
    <property type="molecule type" value="Genomic_DNA"/>
</dbReference>
<feature type="region of interest" description="Disordered" evidence="1">
    <location>
        <begin position="319"/>
        <end position="392"/>
    </location>
</feature>
<evidence type="ECO:0000313" key="3">
    <source>
        <dbReference type="EMBL" id="KAF5351329.1"/>
    </source>
</evidence>
<keyword evidence="4" id="KW-1185">Reference proteome</keyword>
<protein>
    <recommendedName>
        <fullName evidence="2">Rhodanese domain-containing protein</fullName>
    </recommendedName>
</protein>
<evidence type="ECO:0000259" key="2">
    <source>
        <dbReference type="PROSITE" id="PS50206"/>
    </source>
</evidence>
<organism evidence="3 4">
    <name type="scientific">Tetrapyrgos nigripes</name>
    <dbReference type="NCBI Taxonomy" id="182062"/>
    <lineage>
        <taxon>Eukaryota</taxon>
        <taxon>Fungi</taxon>
        <taxon>Dikarya</taxon>
        <taxon>Basidiomycota</taxon>
        <taxon>Agaricomycotina</taxon>
        <taxon>Agaricomycetes</taxon>
        <taxon>Agaricomycetidae</taxon>
        <taxon>Agaricales</taxon>
        <taxon>Marasmiineae</taxon>
        <taxon>Marasmiaceae</taxon>
        <taxon>Tetrapyrgos</taxon>
    </lineage>
</organism>
<dbReference type="SUPFAM" id="SSF52821">
    <property type="entry name" value="Rhodanese/Cell cycle control phosphatase"/>
    <property type="match status" value="1"/>
</dbReference>
<feature type="domain" description="Rhodanese" evidence="2">
    <location>
        <begin position="440"/>
        <end position="565"/>
    </location>
</feature>
<dbReference type="PROSITE" id="PS50206">
    <property type="entry name" value="RHODANESE_3"/>
    <property type="match status" value="1"/>
</dbReference>
<dbReference type="Proteomes" id="UP000559256">
    <property type="component" value="Unassembled WGS sequence"/>
</dbReference>
<dbReference type="InterPro" id="IPR001763">
    <property type="entry name" value="Rhodanese-like_dom"/>
</dbReference>
<gene>
    <name evidence="3" type="ORF">D9758_008022</name>
</gene>
<evidence type="ECO:0000256" key="1">
    <source>
        <dbReference type="SAM" id="MobiDB-lite"/>
    </source>
</evidence>
<dbReference type="AlphaFoldDB" id="A0A8H5FWA2"/>
<feature type="compositionally biased region" description="Low complexity" evidence="1">
    <location>
        <begin position="624"/>
        <end position="646"/>
    </location>
</feature>
<dbReference type="InterPro" id="IPR036873">
    <property type="entry name" value="Rhodanese-like_dom_sf"/>
</dbReference>
<proteinExistence type="predicted"/>
<dbReference type="Gene3D" id="3.40.250.10">
    <property type="entry name" value="Rhodanese-like domain"/>
    <property type="match status" value="1"/>
</dbReference>
<feature type="region of interest" description="Disordered" evidence="1">
    <location>
        <begin position="586"/>
        <end position="660"/>
    </location>
</feature>
<dbReference type="OrthoDB" id="292964at2759"/>
<feature type="compositionally biased region" description="Polar residues" evidence="1">
    <location>
        <begin position="364"/>
        <end position="392"/>
    </location>
</feature>
<feature type="compositionally biased region" description="Polar residues" evidence="1">
    <location>
        <begin position="7"/>
        <end position="21"/>
    </location>
</feature>